<accession>A0AAV9ZVJ3</accession>
<dbReference type="AlphaFoldDB" id="A0AAV9ZVJ3"/>
<evidence type="ECO:0000313" key="3">
    <source>
        <dbReference type="Proteomes" id="UP001362999"/>
    </source>
</evidence>
<protein>
    <submittedName>
        <fullName evidence="2">Uncharacterized protein</fullName>
    </submittedName>
</protein>
<sequence>MTDFGWSLFRTPCAAKRYPENHLPSSKPLARFPPMSSSTLHHIPKLRRIDFAVPATRPYNGDRCTRSFRPPGICPAHPAMLASFVDPWGHPTSHLSIARSTAMVFLPHHRRGRRPRNPVLRESVCRLPEIAFFMRRRSGWLLRAAGRARVASSGGVVVDWPLAPRHILHPQSRNHPVLQASRTYFIPPLIDLAVIPPPPHDKRIQSQSGQPADAPSDFPATF</sequence>
<name>A0AAV9ZVJ3_9AGAR</name>
<dbReference type="EMBL" id="JAWWNJ010000110">
    <property type="protein sequence ID" value="KAK6992427.1"/>
    <property type="molecule type" value="Genomic_DNA"/>
</dbReference>
<organism evidence="2 3">
    <name type="scientific">Favolaschia claudopus</name>
    <dbReference type="NCBI Taxonomy" id="2862362"/>
    <lineage>
        <taxon>Eukaryota</taxon>
        <taxon>Fungi</taxon>
        <taxon>Dikarya</taxon>
        <taxon>Basidiomycota</taxon>
        <taxon>Agaricomycotina</taxon>
        <taxon>Agaricomycetes</taxon>
        <taxon>Agaricomycetidae</taxon>
        <taxon>Agaricales</taxon>
        <taxon>Marasmiineae</taxon>
        <taxon>Mycenaceae</taxon>
        <taxon>Favolaschia</taxon>
    </lineage>
</organism>
<evidence type="ECO:0000256" key="1">
    <source>
        <dbReference type="SAM" id="MobiDB-lite"/>
    </source>
</evidence>
<keyword evidence="3" id="KW-1185">Reference proteome</keyword>
<dbReference type="Proteomes" id="UP001362999">
    <property type="component" value="Unassembled WGS sequence"/>
</dbReference>
<reference evidence="2 3" key="1">
    <citation type="journal article" date="2024" name="J Genomics">
        <title>Draft genome sequencing and assembly of Favolaschia claudopus CIRM-BRFM 2984 isolated from oak limbs.</title>
        <authorList>
            <person name="Navarro D."/>
            <person name="Drula E."/>
            <person name="Chaduli D."/>
            <person name="Cazenave R."/>
            <person name="Ahrendt S."/>
            <person name="Wang J."/>
            <person name="Lipzen A."/>
            <person name="Daum C."/>
            <person name="Barry K."/>
            <person name="Grigoriev I.V."/>
            <person name="Favel A."/>
            <person name="Rosso M.N."/>
            <person name="Martin F."/>
        </authorList>
    </citation>
    <scope>NUCLEOTIDE SEQUENCE [LARGE SCALE GENOMIC DNA]</scope>
    <source>
        <strain evidence="2 3">CIRM-BRFM 2984</strain>
    </source>
</reference>
<feature type="region of interest" description="Disordered" evidence="1">
    <location>
        <begin position="197"/>
        <end position="222"/>
    </location>
</feature>
<evidence type="ECO:0000313" key="2">
    <source>
        <dbReference type="EMBL" id="KAK6992427.1"/>
    </source>
</evidence>
<gene>
    <name evidence="2" type="ORF">R3P38DRAFT_192325</name>
</gene>
<proteinExistence type="predicted"/>
<comment type="caution">
    <text evidence="2">The sequence shown here is derived from an EMBL/GenBank/DDBJ whole genome shotgun (WGS) entry which is preliminary data.</text>
</comment>